<evidence type="ECO:0000313" key="2">
    <source>
        <dbReference type="Proteomes" id="UP001575652"/>
    </source>
</evidence>
<protein>
    <submittedName>
        <fullName evidence="1">DUF2695 domain-containing protein</fullName>
    </submittedName>
</protein>
<dbReference type="EMBL" id="JBHDLJ010000002">
    <property type="protein sequence ID" value="MFB0833569.1"/>
    <property type="molecule type" value="Genomic_DNA"/>
</dbReference>
<dbReference type="Proteomes" id="UP001575652">
    <property type="component" value="Unassembled WGS sequence"/>
</dbReference>
<dbReference type="InterPro" id="IPR024248">
    <property type="entry name" value="DUF2695"/>
</dbReference>
<dbReference type="Pfam" id="PF10905">
    <property type="entry name" value="DUF2695"/>
    <property type="match status" value="1"/>
</dbReference>
<gene>
    <name evidence="1" type="ORF">ACETWP_03130</name>
</gene>
<comment type="caution">
    <text evidence="1">The sequence shown here is derived from an EMBL/GenBank/DDBJ whole genome shotgun (WGS) entry which is preliminary data.</text>
</comment>
<organism evidence="1 2">
    <name type="scientific">Arthrobacter halodurans</name>
    <dbReference type="NCBI Taxonomy" id="516699"/>
    <lineage>
        <taxon>Bacteria</taxon>
        <taxon>Bacillati</taxon>
        <taxon>Actinomycetota</taxon>
        <taxon>Actinomycetes</taxon>
        <taxon>Micrococcales</taxon>
        <taxon>Micrococcaceae</taxon>
        <taxon>Arthrobacter</taxon>
    </lineage>
</organism>
<sequence>MGQPEVGSLEEELRLLSSEMTRPRARECLLCYLYRMLEFGCRGHEFTVRYRDLRAPRATALLARLGRMGGLCCECEVFMNAYQPNPRYFAENVDGDYIVDPMPQCHGVRRGSTQPCCLWVRIPRW</sequence>
<accession>A0ABV4UJ36</accession>
<proteinExistence type="predicted"/>
<reference evidence="1 2" key="1">
    <citation type="submission" date="2024-09" db="EMBL/GenBank/DDBJ databases">
        <authorList>
            <person name="Salinas-Garcia M.A."/>
            <person name="Prieme A."/>
        </authorList>
    </citation>
    <scope>NUCLEOTIDE SEQUENCE [LARGE SCALE GENOMIC DNA]</scope>
    <source>
        <strain evidence="1 2">DSM 21081</strain>
    </source>
</reference>
<keyword evidence="2" id="KW-1185">Reference proteome</keyword>
<evidence type="ECO:0000313" key="1">
    <source>
        <dbReference type="EMBL" id="MFB0833569.1"/>
    </source>
</evidence>
<name>A0ABV4UJ36_9MICC</name>
<dbReference type="RefSeq" id="WP_373970737.1">
    <property type="nucleotide sequence ID" value="NZ_JBHDLJ010000002.1"/>
</dbReference>